<organism evidence="1 2">
    <name type="scientific">Pseudomonas eucalypticola</name>
    <dbReference type="NCBI Taxonomy" id="2599595"/>
    <lineage>
        <taxon>Bacteria</taxon>
        <taxon>Pseudomonadati</taxon>
        <taxon>Pseudomonadota</taxon>
        <taxon>Gammaproteobacteria</taxon>
        <taxon>Pseudomonadales</taxon>
        <taxon>Pseudomonadaceae</taxon>
        <taxon>Pseudomonas</taxon>
    </lineage>
</organism>
<dbReference type="Proteomes" id="UP000509568">
    <property type="component" value="Chromosome"/>
</dbReference>
<dbReference type="EMBL" id="CP056030">
    <property type="protein sequence ID" value="QKZ05677.1"/>
    <property type="molecule type" value="Genomic_DNA"/>
</dbReference>
<accession>A0A7D5D8X9</accession>
<dbReference type="PROSITE" id="PS00409">
    <property type="entry name" value="PROKAR_NTER_METHYL"/>
    <property type="match status" value="1"/>
</dbReference>
<dbReference type="AlphaFoldDB" id="A0A7D5D8X9"/>
<dbReference type="NCBIfam" id="TIGR02532">
    <property type="entry name" value="IV_pilin_GFxxxE"/>
    <property type="match status" value="1"/>
</dbReference>
<gene>
    <name evidence="1" type="ORF">HWQ56_18485</name>
</gene>
<evidence type="ECO:0000313" key="1">
    <source>
        <dbReference type="EMBL" id="QKZ05677.1"/>
    </source>
</evidence>
<dbReference type="SUPFAM" id="SSF54523">
    <property type="entry name" value="Pili subunits"/>
    <property type="match status" value="1"/>
</dbReference>
<protein>
    <submittedName>
        <fullName evidence="1">Prepilin-type N-terminal cleavage/methylation domain-containing protein</fullName>
    </submittedName>
</protein>
<evidence type="ECO:0000313" key="2">
    <source>
        <dbReference type="Proteomes" id="UP000509568"/>
    </source>
</evidence>
<proteinExistence type="predicted"/>
<reference evidence="1 2" key="1">
    <citation type="submission" date="2020-06" db="EMBL/GenBank/DDBJ databases">
        <title>Pseudomonas eucalypticola sp. nov., an endophyte of Eucalyptus dunnii leaves with biocontrol ability of eucalyptus leaf blight.</title>
        <authorList>
            <person name="Liu Y."/>
            <person name="Song Z."/>
            <person name="Zeng H."/>
            <person name="Lu M."/>
            <person name="Wang X."/>
            <person name="Lian X."/>
            <person name="Zhang Q."/>
        </authorList>
    </citation>
    <scope>NUCLEOTIDE SEQUENCE [LARGE SCALE GENOMIC DNA]</scope>
    <source>
        <strain evidence="1 2">NP-1</strain>
    </source>
</reference>
<dbReference type="InterPro" id="IPR012902">
    <property type="entry name" value="N_methyl_site"/>
</dbReference>
<keyword evidence="2" id="KW-1185">Reference proteome</keyword>
<dbReference type="RefSeq" id="WP_176571426.1">
    <property type="nucleotide sequence ID" value="NZ_CP056030.1"/>
</dbReference>
<dbReference type="InterPro" id="IPR045584">
    <property type="entry name" value="Pilin-like"/>
</dbReference>
<dbReference type="Pfam" id="PF07963">
    <property type="entry name" value="N_methyl"/>
    <property type="match status" value="1"/>
</dbReference>
<sequence>MKARQRGFTLLEILLVLSLLGVLLALVAGAILGANRAVAKAEHYTERLDEVRAAQAFLRCAVGQALPLDDGQQRVFVGSEQAMAFMAPLSANLGGGIYWHTLSLHGQRLEVAITQGGQAWGEPQVLLHQVRGLHLSYRGYSPKGQLSDWLSTWPWPGRLPRAVRIDAQLAGPVPWTVESVTLRLDLSTVAGQ</sequence>
<name>A0A7D5D8X9_9PSED</name>
<dbReference type="KEGG" id="pez:HWQ56_18485"/>